<evidence type="ECO:0000256" key="3">
    <source>
        <dbReference type="ARBA" id="ARBA00044493"/>
    </source>
</evidence>
<keyword evidence="8" id="KW-1185">Reference proteome</keyword>
<evidence type="ECO:0000313" key="7">
    <source>
        <dbReference type="EMBL" id="SPO03333.1"/>
    </source>
</evidence>
<reference evidence="7" key="1">
    <citation type="submission" date="2018-03" db="EMBL/GenBank/DDBJ databases">
        <authorList>
            <person name="Guldener U."/>
        </authorList>
    </citation>
    <scope>NUCLEOTIDE SEQUENCE</scope>
</reference>
<evidence type="ECO:0000256" key="5">
    <source>
        <dbReference type="PROSITE-ProRule" id="PRU00708"/>
    </source>
</evidence>
<evidence type="ECO:0008006" key="9">
    <source>
        <dbReference type="Google" id="ProtNLM"/>
    </source>
</evidence>
<evidence type="ECO:0000256" key="1">
    <source>
        <dbReference type="ARBA" id="ARBA00006192"/>
    </source>
</evidence>
<feature type="repeat" description="PPR" evidence="5">
    <location>
        <begin position="375"/>
        <end position="409"/>
    </location>
</feature>
<feature type="region of interest" description="Disordered" evidence="6">
    <location>
        <begin position="152"/>
        <end position="179"/>
    </location>
</feature>
<dbReference type="AlphaFoldDB" id="A0AAE8N0X0"/>
<dbReference type="Gene3D" id="1.25.40.10">
    <property type="entry name" value="Tetratricopeptide repeat domain"/>
    <property type="match status" value="1"/>
</dbReference>
<dbReference type="Pfam" id="PF01535">
    <property type="entry name" value="PPR"/>
    <property type="match status" value="2"/>
</dbReference>
<dbReference type="PROSITE" id="PS51257">
    <property type="entry name" value="PROKAR_LIPOPROTEIN"/>
    <property type="match status" value="1"/>
</dbReference>
<accession>A0AAE8N0X0</accession>
<feature type="compositionally biased region" description="Basic and acidic residues" evidence="6">
    <location>
        <begin position="160"/>
        <end position="174"/>
    </location>
</feature>
<dbReference type="NCBIfam" id="TIGR00756">
    <property type="entry name" value="PPR"/>
    <property type="match status" value="2"/>
</dbReference>
<organism evidence="7 8">
    <name type="scientific">Cephalotrichum gorgonifer</name>
    <dbReference type="NCBI Taxonomy" id="2041049"/>
    <lineage>
        <taxon>Eukaryota</taxon>
        <taxon>Fungi</taxon>
        <taxon>Dikarya</taxon>
        <taxon>Ascomycota</taxon>
        <taxon>Pezizomycotina</taxon>
        <taxon>Sordariomycetes</taxon>
        <taxon>Hypocreomycetidae</taxon>
        <taxon>Microascales</taxon>
        <taxon>Microascaceae</taxon>
        <taxon>Cephalotrichum</taxon>
    </lineage>
</organism>
<feature type="region of interest" description="Disordered" evidence="6">
    <location>
        <begin position="81"/>
        <end position="115"/>
    </location>
</feature>
<evidence type="ECO:0000256" key="6">
    <source>
        <dbReference type="SAM" id="MobiDB-lite"/>
    </source>
</evidence>
<dbReference type="Proteomes" id="UP001187682">
    <property type="component" value="Unassembled WGS sequence"/>
</dbReference>
<name>A0AAE8N0X0_9PEZI</name>
<comment type="subunit">
    <text evidence="4">Binds to mitochondrial small subunit 15S rRNA.</text>
</comment>
<dbReference type="InterPro" id="IPR011990">
    <property type="entry name" value="TPR-like_helical_dom_sf"/>
</dbReference>
<evidence type="ECO:0000313" key="8">
    <source>
        <dbReference type="Proteomes" id="UP001187682"/>
    </source>
</evidence>
<evidence type="ECO:0000256" key="2">
    <source>
        <dbReference type="ARBA" id="ARBA00022737"/>
    </source>
</evidence>
<keyword evidence="2" id="KW-0677">Repeat</keyword>
<gene>
    <name evidence="7" type="ORF">DNG_06015</name>
</gene>
<comment type="similarity">
    <text evidence="1">Belongs to the CCM1 family.</text>
</comment>
<comment type="caution">
    <text evidence="7">The sequence shown here is derived from an EMBL/GenBank/DDBJ whole genome shotgun (WGS) entry which is preliminary data.</text>
</comment>
<feature type="repeat" description="PPR" evidence="5">
    <location>
        <begin position="305"/>
        <end position="339"/>
    </location>
</feature>
<dbReference type="InterPro" id="IPR002885">
    <property type="entry name" value="PPR_rpt"/>
</dbReference>
<dbReference type="EMBL" id="ONZQ02000008">
    <property type="protein sequence ID" value="SPO03333.1"/>
    <property type="molecule type" value="Genomic_DNA"/>
</dbReference>
<dbReference type="PANTHER" id="PTHR47447:SF17">
    <property type="entry name" value="OS12G0638900 PROTEIN"/>
    <property type="match status" value="1"/>
</dbReference>
<comment type="function">
    <text evidence="3">Regulates mitochondrial small subunit maturation by controlling 15S rRNA 5'-end processing. Localizes to the 5' precursor of the 15S rRNA in a position that is subsequently occupied by mS47 in the mature yeast mtSSU. Uses structure and sequence-specific RNA recognition, binding to a single-stranded region of the precursor and specifically recognizing bases -6 to -1. The exchange of Ccm1 for mS47 is coupled to the irreversible removal of precursor rRNA that is accompanied by conformational changes of the mitoribosomal proteins uS5m and mS26. These conformational changes signal completion of 5'-end rRNA processing through protection of the mature 5'-end of the 15S rRNA and stabilization of mS47. The removal of the 5' precursor together with the dissociation of Ccm1 may be catalyzed by the 5'-3' exoribonuclease Pet127. Involved in the specific removal of group I introns in mitochondrial encoded transcripts.</text>
</comment>
<protein>
    <recommendedName>
        <fullName evidence="9">Pentatricopeptide repeat protein</fullName>
    </recommendedName>
</protein>
<proteinExistence type="inferred from homology"/>
<evidence type="ECO:0000256" key="4">
    <source>
        <dbReference type="ARBA" id="ARBA00044511"/>
    </source>
</evidence>
<dbReference type="PROSITE" id="PS51375">
    <property type="entry name" value="PPR"/>
    <property type="match status" value="2"/>
</dbReference>
<feature type="compositionally biased region" description="Polar residues" evidence="6">
    <location>
        <begin position="87"/>
        <end position="105"/>
    </location>
</feature>
<sequence length="616" mass="69153">MKVSRRFDASVCTAIILSARPAVASCGAQSCRDGTIPRSYRRAHTASAQNANVKSSPTCVNTPTWLRSTFLPAFPILRQPSSHRRISTSPSPKSQASAAETRSSSPLPPINVPRNPYTKEELLSLVDQQGVGPVDEYVQFHRDPYLRRYAEPDGPNLVISDRKEDTSYPSREDAVLGDGESGKAVGQLLTAVRLRLRQPSRVSLDTVFKLYSKLPEPRMLHISGPLRLQVLRALGTPERRDSKSMLRYFAAIADVKSCGLSLRLQEWNYALAFASRYVRKTTEVEAEATLKIWSEMEREAMVKGNEVTFNILFDVASKSGNFALAEMIYKEMEARQMPFNRYHHVSLIHYFGLKQDGDGVRAAYRDMVEAGEIIDSVVLNCVISGLLRSGEEAAAEEVYERMKRSGSADNRKLPERDYVTKKVITKVLMMFGKLGKKHPTMTSTFQNSAVLSPDIQTYRIMVNHFSLKVGDIAKVARYLDEMKLSEVSLHGSIFLALFKGFSMHGGFAGATWSEQRLRGVFAALLDALDTGVKGLSIEVWLAMWILRAFKKCVSTDATRETYEILKERMHLTEAQEGFMEEFLGDLLADKDLSMYKGRGHWGKQPGKRKLARRRLS</sequence>
<dbReference type="PANTHER" id="PTHR47447">
    <property type="entry name" value="OS03G0856100 PROTEIN"/>
    <property type="match status" value="1"/>
</dbReference>